<protein>
    <recommendedName>
        <fullName evidence="1">Ferric siderophore reductase C-terminal domain-containing protein</fullName>
    </recommendedName>
</protein>
<feature type="domain" description="Ferric siderophore reductase C-terminal" evidence="1">
    <location>
        <begin position="236"/>
        <end position="256"/>
    </location>
</feature>
<gene>
    <name evidence="2" type="ORF">DD666_19910</name>
</gene>
<dbReference type="InterPro" id="IPR024726">
    <property type="entry name" value="FhuF_C"/>
</dbReference>
<proteinExistence type="predicted"/>
<evidence type="ECO:0000259" key="1">
    <source>
        <dbReference type="Pfam" id="PF11575"/>
    </source>
</evidence>
<accession>A0A356LL80</accession>
<dbReference type="GO" id="GO:0051537">
    <property type="term" value="F:2 iron, 2 sulfur cluster binding"/>
    <property type="evidence" value="ECO:0007669"/>
    <property type="project" value="InterPro"/>
</dbReference>
<dbReference type="Pfam" id="PF11575">
    <property type="entry name" value="FhuF_C"/>
    <property type="match status" value="1"/>
</dbReference>
<organism evidence="2 3">
    <name type="scientific">Advenella kashmirensis</name>
    <dbReference type="NCBI Taxonomy" id="310575"/>
    <lineage>
        <taxon>Bacteria</taxon>
        <taxon>Pseudomonadati</taxon>
        <taxon>Pseudomonadota</taxon>
        <taxon>Betaproteobacteria</taxon>
        <taxon>Burkholderiales</taxon>
        <taxon>Alcaligenaceae</taxon>
    </lineage>
</organism>
<reference evidence="2 3" key="1">
    <citation type="journal article" date="2018" name="Nat. Biotechnol.">
        <title>A standardized bacterial taxonomy based on genome phylogeny substantially revises the tree of life.</title>
        <authorList>
            <person name="Parks D.H."/>
            <person name="Chuvochina M."/>
            <person name="Waite D.W."/>
            <person name="Rinke C."/>
            <person name="Skarshewski A."/>
            <person name="Chaumeil P.A."/>
            <person name="Hugenholtz P."/>
        </authorList>
    </citation>
    <scope>NUCLEOTIDE SEQUENCE [LARGE SCALE GENOMIC DNA]</scope>
    <source>
        <strain evidence="2">UBA10707</strain>
    </source>
</reference>
<comment type="caution">
    <text evidence="2">The sequence shown here is derived from an EMBL/GenBank/DDBJ whole genome shotgun (WGS) entry which is preliminary data.</text>
</comment>
<name>A0A356LL80_9BURK</name>
<evidence type="ECO:0000313" key="2">
    <source>
        <dbReference type="EMBL" id="HBP31664.1"/>
    </source>
</evidence>
<dbReference type="EMBL" id="DOEK01000042">
    <property type="protein sequence ID" value="HBP31664.1"/>
    <property type="molecule type" value="Genomic_DNA"/>
</dbReference>
<evidence type="ECO:0000313" key="3">
    <source>
        <dbReference type="Proteomes" id="UP000264036"/>
    </source>
</evidence>
<dbReference type="AlphaFoldDB" id="A0A356LL80"/>
<dbReference type="Proteomes" id="UP000264036">
    <property type="component" value="Unassembled WGS sequence"/>
</dbReference>
<sequence length="284" mass="32305">MRHHQLLLLWGKTQYQGDLQLQMVIQEDISFYEQLQQALGRLLPVSTTPLCGPADLTFGQVRQDVLQLLFDDVARLHPEAGRHYWNAHTWRTCMWVPVYTTILAYEHHRCLVDSRRLQLHFSEGLAQQAYLPEDAITLNIADETEPAATLADSLEQVRLALCNITPVAAKLAGRHTADSVLAALLLYYHDLPQYSTAHIRARGHVWLQAIGLPAESGYLDIDMSRYSLPDRLSLNRRVCCQYFRCPNAKLCSNCPKIPMEERLPLLASEWAEHDRAHAQAASET</sequence>